<dbReference type="PROSITE" id="PS50966">
    <property type="entry name" value="ZF_SWIM"/>
    <property type="match status" value="1"/>
</dbReference>
<evidence type="ECO:0000259" key="3">
    <source>
        <dbReference type="PROSITE" id="PS50966"/>
    </source>
</evidence>
<feature type="domain" description="SWIM-type" evidence="3">
    <location>
        <begin position="54"/>
        <end position="90"/>
    </location>
</feature>
<evidence type="ECO:0000313" key="4">
    <source>
        <dbReference type="EMBL" id="RCS54071.1"/>
    </source>
</evidence>
<dbReference type="EMBL" id="QPEX01000010">
    <property type="protein sequence ID" value="RCS54071.1"/>
    <property type="molecule type" value="Genomic_DNA"/>
</dbReference>
<comment type="caution">
    <text evidence="4">The sequence shown here is derived from an EMBL/GenBank/DDBJ whole genome shotgun (WGS) entry which is preliminary data.</text>
</comment>
<reference evidence="4 5" key="1">
    <citation type="submission" date="2018-07" db="EMBL/GenBank/DDBJ databases">
        <title>Comparative genomes isolates from brazilian mangrove.</title>
        <authorList>
            <person name="De Araujo J.E."/>
            <person name="Taketani R.G."/>
            <person name="Silva M.C.P."/>
            <person name="Lourenco M.V."/>
            <person name="Oliveira V.M."/>
            <person name="Andreote F.D."/>
        </authorList>
    </citation>
    <scope>NUCLEOTIDE SEQUENCE [LARGE SCALE GENOMIC DNA]</scope>
    <source>
        <strain evidence="4 5">HEX PRIS-MGV</strain>
    </source>
</reference>
<organism evidence="4 5">
    <name type="scientific">Bremerella cremea</name>
    <dbReference type="NCBI Taxonomy" id="1031537"/>
    <lineage>
        <taxon>Bacteria</taxon>
        <taxon>Pseudomonadati</taxon>
        <taxon>Planctomycetota</taxon>
        <taxon>Planctomycetia</taxon>
        <taxon>Pirellulales</taxon>
        <taxon>Pirellulaceae</taxon>
        <taxon>Bremerella</taxon>
    </lineage>
</organism>
<sequence>MSVVRPTVSGELVATIIEAAPDRVRRRLDRSPDEATKWNWQPQDDQWQIDTGGETVHLTSQQINQLEQVRCTCLLSPHCFHVMACLTILETHAIEELSAADPPLEEQATEATEEQPTSDAVNPKQRQAAERLEAQVARVLQVGVANAGVTIQAGLQRSVHQCRAVGLHRAASLGIRVITGVTQLRARSPQADPPQLISDLADLLETAHRLAHQPAPESFWIGTARREQFSVRPKRLHGLLAEPVVSRSGHAGAIAWFLGEDGHFYSASDVRPGEAQLAWDAYRGGIEIGPLVQPGRLLSRSLYVGSEMTASTDGRLGRGKKIKIAPQGASSWQTEMLEKRFAQPLSDQWQAIYQHVAVPVDARPAGWDFTFVKGTIQGASGPELLLQLADGGQLRLGIANNDEALAFRTNLTMLSHAAGMAIKVIGRTSLDDPRLLFPLAISCGADAAEEPSQDAKRPQLEPPDVLSGRVMLGFDKLERKHIRYAQAAPVVFPHATASAPDDPLAPLVRRTLSAALAGIAAPRQANIHSISQETAQLLRNGFPTAARLLHTLTQGSLNQAPQAAETFLAVQLYLRACRYELARARATLHP</sequence>
<dbReference type="RefSeq" id="WP_114367138.1">
    <property type="nucleotide sequence ID" value="NZ_QPEX01000010.1"/>
</dbReference>
<protein>
    <recommendedName>
        <fullName evidence="3">SWIM-type domain-containing protein</fullName>
    </recommendedName>
</protein>
<dbReference type="OrthoDB" id="246789at2"/>
<feature type="compositionally biased region" description="Acidic residues" evidence="2">
    <location>
        <begin position="104"/>
        <end position="113"/>
    </location>
</feature>
<evidence type="ECO:0000256" key="1">
    <source>
        <dbReference type="PROSITE-ProRule" id="PRU00325"/>
    </source>
</evidence>
<gene>
    <name evidence="4" type="ORF">DTL42_02665</name>
</gene>
<proteinExistence type="predicted"/>
<keyword evidence="1" id="KW-0479">Metal-binding</keyword>
<dbReference type="Proteomes" id="UP000253562">
    <property type="component" value="Unassembled WGS sequence"/>
</dbReference>
<dbReference type="GO" id="GO:0008270">
    <property type="term" value="F:zinc ion binding"/>
    <property type="evidence" value="ECO:0007669"/>
    <property type="project" value="UniProtKB-KW"/>
</dbReference>
<feature type="region of interest" description="Disordered" evidence="2">
    <location>
        <begin position="104"/>
        <end position="128"/>
    </location>
</feature>
<dbReference type="AlphaFoldDB" id="A0A368KUR3"/>
<dbReference type="InterPro" id="IPR007527">
    <property type="entry name" value="Znf_SWIM"/>
</dbReference>
<evidence type="ECO:0000256" key="2">
    <source>
        <dbReference type="SAM" id="MobiDB-lite"/>
    </source>
</evidence>
<keyword evidence="1" id="KW-0862">Zinc</keyword>
<accession>A0A368KUR3</accession>
<evidence type="ECO:0000313" key="5">
    <source>
        <dbReference type="Proteomes" id="UP000253562"/>
    </source>
</evidence>
<keyword evidence="1" id="KW-0863">Zinc-finger</keyword>
<name>A0A368KUR3_9BACT</name>